<dbReference type="Proteomes" id="UP001180842">
    <property type="component" value="Unassembled WGS sequence"/>
</dbReference>
<evidence type="ECO:0000259" key="12">
    <source>
        <dbReference type="Pfam" id="PF02581"/>
    </source>
</evidence>
<organism evidence="13 14">
    <name type="scientific">Enterococcus pseudoavium</name>
    <dbReference type="NCBI Taxonomy" id="44007"/>
    <lineage>
        <taxon>Bacteria</taxon>
        <taxon>Bacillati</taxon>
        <taxon>Bacillota</taxon>
        <taxon>Bacilli</taxon>
        <taxon>Lactobacillales</taxon>
        <taxon>Enterococcaceae</taxon>
        <taxon>Enterococcus</taxon>
    </lineage>
</organism>
<dbReference type="InterPro" id="IPR036206">
    <property type="entry name" value="ThiamineP_synth_sf"/>
</dbReference>
<evidence type="ECO:0000256" key="10">
    <source>
        <dbReference type="RuleBase" id="RU003826"/>
    </source>
</evidence>
<dbReference type="GO" id="GO:0005737">
    <property type="term" value="C:cytoplasm"/>
    <property type="evidence" value="ECO:0007669"/>
    <property type="project" value="TreeGrafter"/>
</dbReference>
<accession>A0AAE4L261</accession>
<keyword evidence="2 9" id="KW-0808">Transferase</keyword>
<dbReference type="Pfam" id="PF02581">
    <property type="entry name" value="TMP-TENI"/>
    <property type="match status" value="1"/>
</dbReference>
<keyword evidence="4 9" id="KW-0460">Magnesium</keyword>
<dbReference type="PANTHER" id="PTHR20857">
    <property type="entry name" value="THIAMINE-PHOSPHATE PYROPHOSPHORYLASE"/>
    <property type="match status" value="1"/>
</dbReference>
<sequence length="211" mass="22792">MDLTLYLVTGRYDFSDEKFLAVIEAACKNGVTLVQLREKELLTGDFYRLAVKVKEITDHYRIPLIINDRVDICLAVDAAGVHIGDDEMPVAVVRSLIGSEKILGVSAKTVERGLEAEKAGADYLGIGAIFPTKTKDTPLTSMKALKAINEAVTIPSVAIGGIKEANLANFRETGIAGISIVSEIMLAENVGEKVHSLKYKIEDVLDVSSTL</sequence>
<feature type="binding site" evidence="9">
    <location>
        <position position="67"/>
    </location>
    <ligand>
        <name>4-amino-2-methyl-5-(diphosphooxymethyl)pyrimidine</name>
        <dbReference type="ChEBI" id="CHEBI:57841"/>
    </ligand>
</feature>
<feature type="binding site" evidence="9">
    <location>
        <begin position="181"/>
        <end position="182"/>
    </location>
    <ligand>
        <name>2-[(2R,5Z)-2-carboxy-4-methylthiazol-5(2H)-ylidene]ethyl phosphate</name>
        <dbReference type="ChEBI" id="CHEBI:62899"/>
    </ligand>
</feature>
<dbReference type="InterPro" id="IPR022998">
    <property type="entry name" value="ThiamineP_synth_TenI"/>
</dbReference>
<keyword evidence="5 9" id="KW-0784">Thiamine biosynthesis</keyword>
<dbReference type="EC" id="2.5.1.3" evidence="9"/>
<comment type="function">
    <text evidence="9">Condenses 4-methyl-5-(beta-hydroxyethyl)thiazole monophosphate (THZ-P) and 2-methyl-4-amino-5-hydroxymethyl pyrimidine pyrophosphate (HMP-PP) to form thiamine monophosphate (TMP).</text>
</comment>
<keyword evidence="3 9" id="KW-0479">Metal-binding</keyword>
<comment type="catalytic activity">
    <reaction evidence="6 9 10">
        <text>4-methyl-5-(2-phosphooxyethyl)-thiazole + 4-amino-2-methyl-5-(diphosphooxymethyl)pyrimidine + H(+) = thiamine phosphate + diphosphate</text>
        <dbReference type="Rhea" id="RHEA:22328"/>
        <dbReference type="ChEBI" id="CHEBI:15378"/>
        <dbReference type="ChEBI" id="CHEBI:33019"/>
        <dbReference type="ChEBI" id="CHEBI:37575"/>
        <dbReference type="ChEBI" id="CHEBI:57841"/>
        <dbReference type="ChEBI" id="CHEBI:58296"/>
        <dbReference type="EC" id="2.5.1.3"/>
    </reaction>
</comment>
<evidence type="ECO:0000256" key="5">
    <source>
        <dbReference type="ARBA" id="ARBA00022977"/>
    </source>
</evidence>
<evidence type="ECO:0000256" key="2">
    <source>
        <dbReference type="ARBA" id="ARBA00022679"/>
    </source>
</evidence>
<comment type="similarity">
    <text evidence="9 10">Belongs to the thiamine-phosphate synthase family.</text>
</comment>
<comment type="cofactor">
    <cofactor evidence="9">
        <name>Mg(2+)</name>
        <dbReference type="ChEBI" id="CHEBI:18420"/>
    </cofactor>
    <text evidence="9">Binds 1 Mg(2+) ion per subunit.</text>
</comment>
<reference evidence="13" key="1">
    <citation type="submission" date="2023-03" db="EMBL/GenBank/DDBJ databases">
        <authorList>
            <person name="Shen W."/>
            <person name="Cai J."/>
        </authorList>
    </citation>
    <scope>NUCLEOTIDE SEQUENCE</scope>
    <source>
        <strain evidence="13">P69-2</strain>
    </source>
</reference>
<feature type="binding site" evidence="9">
    <location>
        <position position="135"/>
    </location>
    <ligand>
        <name>4-amino-2-methyl-5-(diphosphooxymethyl)pyrimidine</name>
        <dbReference type="ChEBI" id="CHEBI:57841"/>
    </ligand>
</feature>
<dbReference type="GO" id="GO:0000287">
    <property type="term" value="F:magnesium ion binding"/>
    <property type="evidence" value="ECO:0007669"/>
    <property type="project" value="UniProtKB-UniRule"/>
</dbReference>
<dbReference type="GO" id="GO:0009228">
    <property type="term" value="P:thiamine biosynthetic process"/>
    <property type="evidence" value="ECO:0007669"/>
    <property type="project" value="UniProtKB-KW"/>
</dbReference>
<dbReference type="NCBIfam" id="TIGR00693">
    <property type="entry name" value="thiE"/>
    <property type="match status" value="1"/>
</dbReference>
<dbReference type="AlphaFoldDB" id="A0AAE4L261"/>
<dbReference type="GO" id="GO:0009229">
    <property type="term" value="P:thiamine diphosphate biosynthetic process"/>
    <property type="evidence" value="ECO:0007669"/>
    <property type="project" value="UniProtKB-UniRule"/>
</dbReference>
<dbReference type="InterPro" id="IPR013785">
    <property type="entry name" value="Aldolase_TIM"/>
</dbReference>
<dbReference type="EMBL" id="JARQAI010000004">
    <property type="protein sequence ID" value="MDT2736413.1"/>
    <property type="molecule type" value="Genomic_DNA"/>
</dbReference>
<dbReference type="GO" id="GO:0004789">
    <property type="term" value="F:thiamine-phosphate diphosphorylase activity"/>
    <property type="evidence" value="ECO:0007669"/>
    <property type="project" value="UniProtKB-UniRule"/>
</dbReference>
<feature type="binding site" evidence="9">
    <location>
        <position position="87"/>
    </location>
    <ligand>
        <name>Mg(2+)</name>
        <dbReference type="ChEBI" id="CHEBI:18420"/>
    </ligand>
</feature>
<protein>
    <recommendedName>
        <fullName evidence="9">Thiamine-phosphate synthase</fullName>
        <shortName evidence="9">TP synthase</shortName>
        <shortName evidence="9">TPS</shortName>
        <ecNumber evidence="9">2.5.1.3</ecNumber>
    </recommendedName>
    <alternativeName>
        <fullName evidence="9">Thiamine-phosphate pyrophosphorylase</fullName>
        <shortName evidence="9">TMP pyrophosphorylase</shortName>
        <shortName evidence="9">TMP-PPase</shortName>
    </alternativeName>
</protein>
<evidence type="ECO:0000313" key="14">
    <source>
        <dbReference type="Proteomes" id="UP001180842"/>
    </source>
</evidence>
<proteinExistence type="inferred from homology"/>
<comment type="catalytic activity">
    <reaction evidence="8 9 10">
        <text>2-[(2R,5Z)-2-carboxy-4-methylthiazol-5(2H)-ylidene]ethyl phosphate + 4-amino-2-methyl-5-(diphosphooxymethyl)pyrimidine + 2 H(+) = thiamine phosphate + CO2 + diphosphate</text>
        <dbReference type="Rhea" id="RHEA:47844"/>
        <dbReference type="ChEBI" id="CHEBI:15378"/>
        <dbReference type="ChEBI" id="CHEBI:16526"/>
        <dbReference type="ChEBI" id="CHEBI:33019"/>
        <dbReference type="ChEBI" id="CHEBI:37575"/>
        <dbReference type="ChEBI" id="CHEBI:57841"/>
        <dbReference type="ChEBI" id="CHEBI:62899"/>
        <dbReference type="EC" id="2.5.1.3"/>
    </reaction>
</comment>
<feature type="domain" description="Thiamine phosphate synthase/TenI" evidence="12">
    <location>
        <begin position="5"/>
        <end position="184"/>
    </location>
</feature>
<dbReference type="PANTHER" id="PTHR20857:SF15">
    <property type="entry name" value="THIAMINE-PHOSPHATE SYNTHASE"/>
    <property type="match status" value="1"/>
</dbReference>
<dbReference type="FunFam" id="3.20.20.70:FF:000096">
    <property type="entry name" value="Thiamine-phosphate synthase"/>
    <property type="match status" value="1"/>
</dbReference>
<evidence type="ECO:0000256" key="9">
    <source>
        <dbReference type="HAMAP-Rule" id="MF_00097"/>
    </source>
</evidence>
<dbReference type="RefSeq" id="WP_311796720.1">
    <property type="nucleotide sequence ID" value="NZ_JARQAI010000004.1"/>
</dbReference>
<name>A0AAE4L261_9ENTE</name>
<evidence type="ECO:0000256" key="7">
    <source>
        <dbReference type="ARBA" id="ARBA00047851"/>
    </source>
</evidence>
<feature type="binding site" evidence="9">
    <location>
        <position position="68"/>
    </location>
    <ligand>
        <name>Mg(2+)</name>
        <dbReference type="ChEBI" id="CHEBI:18420"/>
    </ligand>
</feature>
<dbReference type="Gene3D" id="3.20.20.70">
    <property type="entry name" value="Aldolase class I"/>
    <property type="match status" value="1"/>
</dbReference>
<evidence type="ECO:0000256" key="11">
    <source>
        <dbReference type="RuleBase" id="RU004253"/>
    </source>
</evidence>
<gene>
    <name evidence="9 13" type="primary">thiE</name>
    <name evidence="13" type="ORF">P7H00_04605</name>
</gene>
<evidence type="ECO:0000256" key="6">
    <source>
        <dbReference type="ARBA" id="ARBA00047334"/>
    </source>
</evidence>
<dbReference type="HAMAP" id="MF_00097">
    <property type="entry name" value="TMP_synthase"/>
    <property type="match status" value="1"/>
</dbReference>
<dbReference type="SUPFAM" id="SSF51391">
    <property type="entry name" value="Thiamin phosphate synthase"/>
    <property type="match status" value="1"/>
</dbReference>
<evidence type="ECO:0000313" key="13">
    <source>
        <dbReference type="EMBL" id="MDT2736413.1"/>
    </source>
</evidence>
<dbReference type="InterPro" id="IPR034291">
    <property type="entry name" value="TMP_synthase"/>
</dbReference>
<dbReference type="CDD" id="cd00564">
    <property type="entry name" value="TMP_TenI"/>
    <property type="match status" value="1"/>
</dbReference>
<feature type="binding site" evidence="9">
    <location>
        <begin position="35"/>
        <end position="39"/>
    </location>
    <ligand>
        <name>4-amino-2-methyl-5-(diphosphooxymethyl)pyrimidine</name>
        <dbReference type="ChEBI" id="CHEBI:57841"/>
    </ligand>
</feature>
<feature type="binding site" evidence="9">
    <location>
        <begin position="132"/>
        <end position="134"/>
    </location>
    <ligand>
        <name>2-[(2R,5Z)-2-carboxy-4-methylthiazol-5(2H)-ylidene]ethyl phosphate</name>
        <dbReference type="ChEBI" id="CHEBI:62899"/>
    </ligand>
</feature>
<comment type="catalytic activity">
    <reaction evidence="7 9 10">
        <text>2-(2-carboxy-4-methylthiazol-5-yl)ethyl phosphate + 4-amino-2-methyl-5-(diphosphooxymethyl)pyrimidine + 2 H(+) = thiamine phosphate + CO2 + diphosphate</text>
        <dbReference type="Rhea" id="RHEA:47848"/>
        <dbReference type="ChEBI" id="CHEBI:15378"/>
        <dbReference type="ChEBI" id="CHEBI:16526"/>
        <dbReference type="ChEBI" id="CHEBI:33019"/>
        <dbReference type="ChEBI" id="CHEBI:37575"/>
        <dbReference type="ChEBI" id="CHEBI:57841"/>
        <dbReference type="ChEBI" id="CHEBI:62890"/>
        <dbReference type="EC" id="2.5.1.3"/>
    </reaction>
</comment>
<evidence type="ECO:0000256" key="4">
    <source>
        <dbReference type="ARBA" id="ARBA00022842"/>
    </source>
</evidence>
<comment type="caution">
    <text evidence="13">The sequence shown here is derived from an EMBL/GenBank/DDBJ whole genome shotgun (WGS) entry which is preliminary data.</text>
</comment>
<feature type="binding site" evidence="9">
    <location>
        <position position="106"/>
    </location>
    <ligand>
        <name>4-amino-2-methyl-5-(diphosphooxymethyl)pyrimidine</name>
        <dbReference type="ChEBI" id="CHEBI:57841"/>
    </ligand>
</feature>
<feature type="binding site" evidence="9">
    <location>
        <position position="161"/>
    </location>
    <ligand>
        <name>2-[(2R,5Z)-2-carboxy-4-methylthiazol-5(2H)-ylidene]ethyl phosphate</name>
        <dbReference type="ChEBI" id="CHEBI:62899"/>
    </ligand>
</feature>
<evidence type="ECO:0000256" key="3">
    <source>
        <dbReference type="ARBA" id="ARBA00022723"/>
    </source>
</evidence>
<evidence type="ECO:0000256" key="8">
    <source>
        <dbReference type="ARBA" id="ARBA00047883"/>
    </source>
</evidence>
<evidence type="ECO:0000256" key="1">
    <source>
        <dbReference type="ARBA" id="ARBA00005165"/>
    </source>
</evidence>
<comment type="pathway">
    <text evidence="1 9 11">Cofactor biosynthesis; thiamine diphosphate biosynthesis; thiamine phosphate from 4-amino-2-methyl-5-diphosphomethylpyrimidine and 4-methyl-5-(2-phosphoethyl)-thiazole: step 1/1.</text>
</comment>